<dbReference type="InterPro" id="IPR013108">
    <property type="entry name" value="Amidohydro_3"/>
</dbReference>
<dbReference type="PANTHER" id="PTHR11647">
    <property type="entry name" value="HYDRANTOINASE/DIHYDROPYRIMIDINASE FAMILY MEMBER"/>
    <property type="match status" value="1"/>
</dbReference>
<dbReference type="CDD" id="cd01297">
    <property type="entry name" value="D-aminoacylase"/>
    <property type="match status" value="1"/>
</dbReference>
<protein>
    <submittedName>
        <fullName evidence="3">Amidohydrolase family protein</fullName>
    </submittedName>
    <submittedName>
        <fullName evidence="2">D-aminoacylase</fullName>
    </submittedName>
</protein>
<proteinExistence type="predicted"/>
<accession>A0A6I2RD22</accession>
<evidence type="ECO:0000313" key="3">
    <source>
        <dbReference type="EMBL" id="MSB21102.1"/>
    </source>
</evidence>
<reference evidence="3 4" key="1">
    <citation type="journal article" date="2019" name="Nat. Med.">
        <title>A library of human gut bacterial isolates paired with longitudinal multiomics data enables mechanistic microbiome research.</title>
        <authorList>
            <person name="Poyet M."/>
            <person name="Groussin M."/>
            <person name="Gibbons S.M."/>
            <person name="Avila-Pacheco J."/>
            <person name="Jiang X."/>
            <person name="Kearney S.M."/>
            <person name="Perrotta A.R."/>
            <person name="Berdy B."/>
            <person name="Zhao S."/>
            <person name="Lieberman T.D."/>
            <person name="Swanson P.K."/>
            <person name="Smith M."/>
            <person name="Roesemann S."/>
            <person name="Alexander J.E."/>
            <person name="Rich S.A."/>
            <person name="Livny J."/>
            <person name="Vlamakis H."/>
            <person name="Clish C."/>
            <person name="Bullock K."/>
            <person name="Deik A."/>
            <person name="Scott J."/>
            <person name="Pierce K.A."/>
            <person name="Xavier R.J."/>
            <person name="Alm E.J."/>
        </authorList>
    </citation>
    <scope>NUCLEOTIDE SEQUENCE [LARGE SCALE GENOMIC DNA]</scope>
    <source>
        <strain evidence="3 4">BIOML-A2</strain>
    </source>
</reference>
<evidence type="ECO:0000313" key="4">
    <source>
        <dbReference type="Proteomes" id="UP000434475"/>
    </source>
</evidence>
<dbReference type="InterPro" id="IPR050378">
    <property type="entry name" value="Metallo-dep_Hydrolases_sf"/>
</dbReference>
<evidence type="ECO:0000313" key="2">
    <source>
        <dbReference type="EMBL" id="MDB7904598.1"/>
    </source>
</evidence>
<dbReference type="Gene3D" id="2.30.40.10">
    <property type="entry name" value="Urease, subunit C, domain 1"/>
    <property type="match status" value="1"/>
</dbReference>
<feature type="domain" description="Amidohydrolase 3" evidence="1">
    <location>
        <begin position="365"/>
        <end position="521"/>
    </location>
</feature>
<gene>
    <name evidence="3" type="ORF">GKE97_16445</name>
    <name evidence="2" type="ORF">PND83_01260</name>
</gene>
<dbReference type="EMBL" id="JAQLWO010000001">
    <property type="protein sequence ID" value="MDB7904598.1"/>
    <property type="molecule type" value="Genomic_DNA"/>
</dbReference>
<organism evidence="3 4">
    <name type="scientific">Flavonifractor plautii</name>
    <name type="common">Fusobacterium plautii</name>
    <dbReference type="NCBI Taxonomy" id="292800"/>
    <lineage>
        <taxon>Bacteria</taxon>
        <taxon>Bacillati</taxon>
        <taxon>Bacillota</taxon>
        <taxon>Clostridia</taxon>
        <taxon>Eubacteriales</taxon>
        <taxon>Oscillospiraceae</taxon>
        <taxon>Flavonifractor</taxon>
    </lineage>
</organism>
<dbReference type="RefSeq" id="WP_009259608.1">
    <property type="nucleotide sequence ID" value="NZ_JADMVA010000012.1"/>
</dbReference>
<dbReference type="Proteomes" id="UP000434475">
    <property type="component" value="Unassembled WGS sequence"/>
</dbReference>
<dbReference type="Proteomes" id="UP001211006">
    <property type="component" value="Unassembled WGS sequence"/>
</dbReference>
<keyword evidence="3" id="KW-0378">Hydrolase</keyword>
<reference evidence="2" key="2">
    <citation type="submission" date="2023-01" db="EMBL/GenBank/DDBJ databases">
        <title>Human gut microbiome strain richness.</title>
        <authorList>
            <person name="Chen-Liaw A."/>
        </authorList>
    </citation>
    <scope>NUCLEOTIDE SEQUENCE</scope>
    <source>
        <strain evidence="2">2225st1_A6_2225SCRN_200828</strain>
    </source>
</reference>
<evidence type="ECO:0000259" key="1">
    <source>
        <dbReference type="Pfam" id="PF07969"/>
    </source>
</evidence>
<dbReference type="InterPro" id="IPR011059">
    <property type="entry name" value="Metal-dep_hydrolase_composite"/>
</dbReference>
<dbReference type="SUPFAM" id="SSF51556">
    <property type="entry name" value="Metallo-dependent hydrolases"/>
    <property type="match status" value="1"/>
</dbReference>
<dbReference type="Gene3D" id="3.30.1490.130">
    <property type="entry name" value="D-aminoacylase. Domain 3"/>
    <property type="match status" value="1"/>
</dbReference>
<dbReference type="Gene3D" id="3.20.20.140">
    <property type="entry name" value="Metal-dependent hydrolases"/>
    <property type="match status" value="1"/>
</dbReference>
<dbReference type="InterPro" id="IPR023100">
    <property type="entry name" value="D-aminoacylase_insert_dom_sf"/>
</dbReference>
<dbReference type="PANTHER" id="PTHR11647:SF1">
    <property type="entry name" value="COLLAPSIN RESPONSE MEDIATOR PROTEIN"/>
    <property type="match status" value="1"/>
</dbReference>
<dbReference type="SUPFAM" id="SSF51338">
    <property type="entry name" value="Composite domain of metallo-dependent hydrolases"/>
    <property type="match status" value="1"/>
</dbReference>
<dbReference type="Pfam" id="PF07969">
    <property type="entry name" value="Amidohydro_3"/>
    <property type="match status" value="2"/>
</dbReference>
<dbReference type="GO" id="GO:0016811">
    <property type="term" value="F:hydrolase activity, acting on carbon-nitrogen (but not peptide) bonds, in linear amides"/>
    <property type="evidence" value="ECO:0007669"/>
    <property type="project" value="InterPro"/>
</dbReference>
<comment type="caution">
    <text evidence="3">The sequence shown here is derived from an EMBL/GenBank/DDBJ whole genome shotgun (WGS) entry which is preliminary data.</text>
</comment>
<dbReference type="InterPro" id="IPR032466">
    <property type="entry name" value="Metal_Hydrolase"/>
</dbReference>
<dbReference type="EMBL" id="WKPR01000019">
    <property type="protein sequence ID" value="MSB21102.1"/>
    <property type="molecule type" value="Genomic_DNA"/>
</dbReference>
<dbReference type="AlphaFoldDB" id="A0A6I2RD22"/>
<name>A0A6I2RD22_FLAPL</name>
<feature type="domain" description="Amidohydrolase 3" evidence="1">
    <location>
        <begin position="44"/>
        <end position="256"/>
    </location>
</feature>
<sequence length="542" mass="59615">MFDIKIINGMVIDGIGDTRYRADIGITGDQITAIGNLADAPALETVDARGQIVCPGFVDVHTHSDMCLMYDHLGSSKIYDGVTTEVIGNCGIGVAPVSDDKKEQLITYLNTRLIGSLPVKLELPWNTMDEYLTALQACSPATNVVPLVSHGAIRINEMGFARGRPTEEQLSRMRHEVKKAMQTGCFGLSSGLMYMPGEYSDVDELGALSAEVSPYDSFYVSHIRSEGESIMEALDEAIAIAKKGNTALHVSHLKLAGSTVWGKTDEVFEKIYRARAQGLDVTFDVYPYACGCTSLGTCMPPWTFEGGTAQMLERIKDRANRERIVREIKEGIHGWQNPIKTVGDWNRITLATCYTKEGEALLGRTIADICQETHQDPFEFIFDFLIQENGRVQILAAMIDQNDLDTIIAHPDAMIGSDGMNLSTVGVLSAGHPHPRTFGTHGHVLADYVRTRKIITLEDAVKKMTSKPAQRMRLERRGTLQEGNYADVTVFDPDTVQDKATYTEPKQYTQGISTVIVNGQFALRSGVQTGITSGRVLRKNNP</sequence>